<organism evidence="2 3">
    <name type="scientific">Clostridium sporogenes</name>
    <dbReference type="NCBI Taxonomy" id="1509"/>
    <lineage>
        <taxon>Bacteria</taxon>
        <taxon>Bacillati</taxon>
        <taxon>Bacillota</taxon>
        <taxon>Clostridia</taxon>
        <taxon>Eubacteriales</taxon>
        <taxon>Clostridiaceae</taxon>
        <taxon>Clostridium</taxon>
    </lineage>
</organism>
<dbReference type="PANTHER" id="PTHR43763:SF6">
    <property type="entry name" value="XAA-PRO AMINOPEPTIDASE 1"/>
    <property type="match status" value="1"/>
</dbReference>
<dbReference type="AlphaFoldDB" id="A0ABD6RV05"/>
<proteinExistence type="predicted"/>
<evidence type="ECO:0000313" key="3">
    <source>
        <dbReference type="Proteomes" id="UP000193911"/>
    </source>
</evidence>
<sequence length="86" mass="9938">MNLDILARAPFWNKNLSFNHDTGHGVGYLMNIHEEPTGFRWQYRPKETHRFEEGIVITDEPEIYIAGSHGIRIENELIVCKGENNG</sequence>
<dbReference type="PANTHER" id="PTHR43763">
    <property type="entry name" value="XAA-PRO AMINOPEPTIDASE 1"/>
    <property type="match status" value="1"/>
</dbReference>
<dbReference type="SUPFAM" id="SSF55920">
    <property type="entry name" value="Creatinase/aminopeptidase"/>
    <property type="match status" value="1"/>
</dbReference>
<dbReference type="Gene3D" id="3.90.230.10">
    <property type="entry name" value="Creatinase/methionine aminopeptidase superfamily"/>
    <property type="match status" value="1"/>
</dbReference>
<reference evidence="2 3" key="1">
    <citation type="submission" date="2017-02" db="EMBL/GenBank/DDBJ databases">
        <title>Differentiating clades of botulinum-neurotoxin-producing Clostridia with a simple, multiplex PCR assay.</title>
        <authorList>
            <person name="Williamson C.H.D."/>
            <person name="Vazquez A."/>
            <person name="Hill K."/>
            <person name="Smith T.J."/>
            <person name="Nottingham R."/>
            <person name="Stone N.E."/>
            <person name="Sobek C.J."/>
            <person name="Cocking J.H."/>
            <person name="Fernandez R.A."/>
            <person name="Caballero P.A."/>
            <person name="Leiser O.P."/>
            <person name="Keim P."/>
            <person name="Sahl J.W."/>
        </authorList>
    </citation>
    <scope>NUCLEOTIDE SEQUENCE [LARGE SCALE GENOMIC DNA]</scope>
    <source>
        <strain evidence="2 3">CLS_DGF_0088_06</strain>
    </source>
</reference>
<accession>A0ABD6RV05</accession>
<protein>
    <recommendedName>
        <fullName evidence="1">Peptidase M24 domain-containing protein</fullName>
    </recommendedName>
</protein>
<evidence type="ECO:0000313" key="2">
    <source>
        <dbReference type="EMBL" id="OSB19244.1"/>
    </source>
</evidence>
<dbReference type="InterPro" id="IPR050422">
    <property type="entry name" value="X-Pro_aminopeptidase_P"/>
</dbReference>
<name>A0ABD6RV05_CLOSG</name>
<evidence type="ECO:0000259" key="1">
    <source>
        <dbReference type="Pfam" id="PF00557"/>
    </source>
</evidence>
<feature type="domain" description="Peptidase M24" evidence="1">
    <location>
        <begin position="3"/>
        <end position="79"/>
    </location>
</feature>
<dbReference type="InterPro" id="IPR000994">
    <property type="entry name" value="Pept_M24"/>
</dbReference>
<dbReference type="Proteomes" id="UP000193911">
    <property type="component" value="Unassembled WGS sequence"/>
</dbReference>
<gene>
    <name evidence="2" type="ORF">B2H94_09130</name>
</gene>
<dbReference type="Pfam" id="PF00557">
    <property type="entry name" value="Peptidase_M24"/>
    <property type="match status" value="1"/>
</dbReference>
<dbReference type="InterPro" id="IPR036005">
    <property type="entry name" value="Creatinase/aminopeptidase-like"/>
</dbReference>
<comment type="caution">
    <text evidence="2">The sequence shown here is derived from an EMBL/GenBank/DDBJ whole genome shotgun (WGS) entry which is preliminary data.</text>
</comment>
<dbReference type="EMBL" id="MWJJ01000001">
    <property type="protein sequence ID" value="OSB19244.1"/>
    <property type="molecule type" value="Genomic_DNA"/>
</dbReference>